<dbReference type="Proteomes" id="UP000075606">
    <property type="component" value="Unassembled WGS sequence"/>
</dbReference>
<reference evidence="2 3" key="1">
    <citation type="submission" date="2016-01" db="EMBL/GenBank/DDBJ databases">
        <title>Genome sequencing of Roseivirga spongicola UST030701-084.</title>
        <authorList>
            <person name="Selvaratnam C."/>
            <person name="Thevarajoo S."/>
            <person name="Goh K.M."/>
            <person name="Ee R."/>
            <person name="Chan K.-G."/>
            <person name="Chong C.S."/>
        </authorList>
    </citation>
    <scope>NUCLEOTIDE SEQUENCE [LARGE SCALE GENOMIC DNA]</scope>
    <source>
        <strain evidence="2 3">UST030701-084</strain>
    </source>
</reference>
<feature type="signal peptide" evidence="1">
    <location>
        <begin position="1"/>
        <end position="19"/>
    </location>
</feature>
<dbReference type="Gene3D" id="2.40.50.870">
    <property type="entry name" value="Protein of unknown function (DUF3299)"/>
    <property type="match status" value="1"/>
</dbReference>
<name>A0A150XFZ0_9BACT</name>
<dbReference type="OrthoDB" id="1348500at2"/>
<organism evidence="2 3">
    <name type="scientific">Roseivirga spongicola</name>
    <dbReference type="NCBI Taxonomy" id="333140"/>
    <lineage>
        <taxon>Bacteria</taxon>
        <taxon>Pseudomonadati</taxon>
        <taxon>Bacteroidota</taxon>
        <taxon>Cytophagia</taxon>
        <taxon>Cytophagales</taxon>
        <taxon>Roseivirgaceae</taxon>
        <taxon>Roseivirga</taxon>
    </lineage>
</organism>
<feature type="chain" id="PRO_5007574663" description="DUF3299 domain-containing protein" evidence="1">
    <location>
        <begin position="20"/>
        <end position="145"/>
    </location>
</feature>
<dbReference type="RefSeq" id="WP_068216193.1">
    <property type="nucleotide sequence ID" value="NZ_CP139724.1"/>
</dbReference>
<dbReference type="STRING" id="333140.AWW68_02365"/>
<dbReference type="AlphaFoldDB" id="A0A150XFZ0"/>
<proteinExistence type="predicted"/>
<evidence type="ECO:0008006" key="4">
    <source>
        <dbReference type="Google" id="ProtNLM"/>
    </source>
</evidence>
<gene>
    <name evidence="2" type="ORF">AWW68_02365</name>
</gene>
<accession>A0A150XFZ0</accession>
<sequence length="145" mass="16646">MLKRIILILLVFSSSMAFSQNGENTWNTLSKVEIEKRFDETLNFEVDYPTFSEEVKKLNGKTIELKGWMIPLEELQGETYFVLSSLPFANCFFCGGAGPETVAEVFSKGKYRFTEKRITVRGKLEINAEDPMKLMYILHDAEIVD</sequence>
<evidence type="ECO:0000256" key="1">
    <source>
        <dbReference type="SAM" id="SignalP"/>
    </source>
</evidence>
<comment type="caution">
    <text evidence="2">The sequence shown here is derived from an EMBL/GenBank/DDBJ whole genome shotgun (WGS) entry which is preliminary data.</text>
</comment>
<evidence type="ECO:0000313" key="3">
    <source>
        <dbReference type="Proteomes" id="UP000075606"/>
    </source>
</evidence>
<protein>
    <recommendedName>
        <fullName evidence="4">DUF3299 domain-containing protein</fullName>
    </recommendedName>
</protein>
<keyword evidence="3" id="KW-1185">Reference proteome</keyword>
<dbReference type="EMBL" id="LRPC01000001">
    <property type="protein sequence ID" value="KYG77637.1"/>
    <property type="molecule type" value="Genomic_DNA"/>
</dbReference>
<keyword evidence="1" id="KW-0732">Signal</keyword>
<evidence type="ECO:0000313" key="2">
    <source>
        <dbReference type="EMBL" id="KYG77637.1"/>
    </source>
</evidence>